<dbReference type="HOGENOM" id="CLU_3404538_0_0_10"/>
<dbReference type="Proteomes" id="UP000003586">
    <property type="component" value="Chromosome"/>
</dbReference>
<gene>
    <name evidence="1" type="ORF">NIASO_18410</name>
</gene>
<keyword evidence="2" id="KW-1185">Reference proteome</keyword>
<name>W0F4J3_9BACT</name>
<dbReference type="EMBL" id="CP007035">
    <property type="protein sequence ID" value="AHF17995.1"/>
    <property type="molecule type" value="Genomic_DNA"/>
</dbReference>
<dbReference type="AlphaFoldDB" id="W0F4J3"/>
<evidence type="ECO:0000313" key="1">
    <source>
        <dbReference type="EMBL" id="AHF17995.1"/>
    </source>
</evidence>
<proteinExistence type="predicted"/>
<organism evidence="1 2">
    <name type="scientific">Niabella soli DSM 19437</name>
    <dbReference type="NCBI Taxonomy" id="929713"/>
    <lineage>
        <taxon>Bacteria</taxon>
        <taxon>Pseudomonadati</taxon>
        <taxon>Bacteroidota</taxon>
        <taxon>Chitinophagia</taxon>
        <taxon>Chitinophagales</taxon>
        <taxon>Chitinophagaceae</taxon>
        <taxon>Niabella</taxon>
    </lineage>
</organism>
<evidence type="ECO:0000313" key="2">
    <source>
        <dbReference type="Proteomes" id="UP000003586"/>
    </source>
</evidence>
<protein>
    <submittedName>
        <fullName evidence="1">Uncharacterized protein</fullName>
    </submittedName>
</protein>
<accession>W0F4J3</accession>
<sequence length="30" mass="3377">MCLINFISIPPCYPGTGWVFVGGYYYFPGN</sequence>
<dbReference type="KEGG" id="nso:NIASO_18410"/>
<reference evidence="1 2" key="1">
    <citation type="submission" date="2013-12" db="EMBL/GenBank/DDBJ databases">
        <authorList>
            <consortium name="DOE Joint Genome Institute"/>
            <person name="Eisen J."/>
            <person name="Huntemann M."/>
            <person name="Han J."/>
            <person name="Chen A."/>
            <person name="Kyrpides N."/>
            <person name="Mavromatis K."/>
            <person name="Markowitz V."/>
            <person name="Palaniappan K."/>
            <person name="Ivanova N."/>
            <person name="Schaumberg A."/>
            <person name="Pati A."/>
            <person name="Liolios K."/>
            <person name="Nordberg H.P."/>
            <person name="Cantor M.N."/>
            <person name="Hua S.X."/>
            <person name="Woyke T."/>
        </authorList>
    </citation>
    <scope>NUCLEOTIDE SEQUENCE [LARGE SCALE GENOMIC DNA]</scope>
    <source>
        <strain evidence="2">DSM 19437</strain>
    </source>
</reference>